<dbReference type="EMBL" id="OM870970">
    <property type="protein sequence ID" value="UOL48222.1"/>
    <property type="molecule type" value="Genomic_DNA"/>
</dbReference>
<reference evidence="1 2" key="1">
    <citation type="submission" date="2022-02" db="EMBL/GenBank/DDBJ databases">
        <authorList>
            <person name="Akremi I."/>
            <person name="Wagemans J."/>
        </authorList>
    </citation>
    <scope>NUCLEOTIDE SEQUENCE [LARGE SCALE GENOMIC DNA]</scope>
</reference>
<sequence length="40" mass="4381">MNPQSSRRQFLRLMCIPIPPQGQNLAASKGVEPSPFITVA</sequence>
<keyword evidence="2" id="KW-1185">Reference proteome</keyword>
<organism evidence="1 2">
    <name type="scientific">Pseudomonas phage vB_Paer_PsIn</name>
    <dbReference type="NCBI Taxonomy" id="2924907"/>
    <lineage>
        <taxon>Viruses</taxon>
        <taxon>Duplodnaviria</taxon>
        <taxon>Heunggongvirae</taxon>
        <taxon>Uroviricota</taxon>
        <taxon>Caudoviricetes</taxon>
        <taxon>Vandenendeviridae</taxon>
        <taxon>Skurskavirinae</taxon>
        <taxon>Pakpunavirus</taxon>
        <taxon>Pakpunavirus PsIn</taxon>
    </lineage>
</organism>
<name>A0AAE9GSD2_9CAUD</name>
<proteinExistence type="predicted"/>
<dbReference type="Proteomes" id="UP001218704">
    <property type="component" value="Segment"/>
</dbReference>
<protein>
    <submittedName>
        <fullName evidence="1">Uncharacterized protein</fullName>
    </submittedName>
</protein>
<evidence type="ECO:0000313" key="1">
    <source>
        <dbReference type="EMBL" id="UOL48222.1"/>
    </source>
</evidence>
<gene>
    <name evidence="1" type="ORF">vBPaerPsIn_194c</name>
</gene>
<evidence type="ECO:0000313" key="2">
    <source>
        <dbReference type="Proteomes" id="UP001218704"/>
    </source>
</evidence>
<accession>A0AAE9GSD2</accession>